<dbReference type="Gene3D" id="1.20.58.340">
    <property type="entry name" value="Magnesium transport protein CorA, transmembrane region"/>
    <property type="match status" value="1"/>
</dbReference>
<dbReference type="Pfam" id="PF01544">
    <property type="entry name" value="CorA"/>
    <property type="match status" value="1"/>
</dbReference>
<evidence type="ECO:0000256" key="1">
    <source>
        <dbReference type="ARBA" id="ARBA00004141"/>
    </source>
</evidence>
<evidence type="ECO:0000256" key="4">
    <source>
        <dbReference type="ARBA" id="ARBA00023136"/>
    </source>
</evidence>
<sequence>MTYSYHIFYFPFKWKLYNGKELLFSEQTDLAKINIRNDSFWIRQQEPVNYDELKSLYNEKNYYYKFVHNILYDEADGSSSAMIYHFERDEPRQSDKVRYVIKVKGRAKPYSLAVDAMNINLYATGVGFLSFYLRNDDSSQKEPDDILRINQYGRRIMPPFFDDIKNRYELSESIGIEGLWPVKEYKDDFSSYSVDDSWKPASFVNELIMELADNIVFEPVIDDRMFVASWYKNDKLADMFTENDEAYMNPADGFSSFWYKYLFIDGSFETCQNDRMKKELLDSHTYTRWQKYSSLYGVTRYSFMLLTNSSAPDHLLECFQTIYARMAELVLVQRASLLCFSDEVTRVSNLSNQEVGVISERISSLYKEYIRFINIVYFRDVTAQDQGIELYHKLHSFLNMDECIHDLDNEIEELHQYVSLKEDRSRDQKATRLNDIATFFLPVSVITGFWGMNSIEAVTGEQESFKWQCLLIFVGVIASLLVIYNKKKRL</sequence>
<evidence type="ECO:0000313" key="7">
    <source>
        <dbReference type="Proteomes" id="UP000714420"/>
    </source>
</evidence>
<accession>A0ABX2AQB1</accession>
<evidence type="ECO:0000256" key="5">
    <source>
        <dbReference type="SAM" id="Phobius"/>
    </source>
</evidence>
<protein>
    <recommendedName>
        <fullName evidence="8">CorA-like Mg2+ transporter protein</fullName>
    </recommendedName>
</protein>
<gene>
    <name evidence="6" type="ORF">HPS56_10345</name>
</gene>
<dbReference type="InterPro" id="IPR002523">
    <property type="entry name" value="MgTranspt_CorA/ZnTranspt_ZntB"/>
</dbReference>
<dbReference type="RefSeq" id="WP_172276200.1">
    <property type="nucleotide sequence ID" value="NZ_CASGMU010000009.1"/>
</dbReference>
<dbReference type="EMBL" id="JABKKF010000010">
    <property type="protein sequence ID" value="NPD92732.1"/>
    <property type="molecule type" value="Genomic_DNA"/>
</dbReference>
<name>A0ABX2AQB1_9BACT</name>
<reference evidence="6 7" key="1">
    <citation type="submission" date="2020-05" db="EMBL/GenBank/DDBJ databases">
        <title>Distinct polysaccharide utilization as determinants for interspecies competition between intestinal Prevotella spp.</title>
        <authorList>
            <person name="Galvez E.J.C."/>
            <person name="Iljazovic A."/>
            <person name="Strowig T."/>
        </authorList>
    </citation>
    <scope>NUCLEOTIDE SEQUENCE [LARGE SCALE GENOMIC DNA]</scope>
    <source>
        <strain evidence="6 7">PMUR</strain>
    </source>
</reference>
<comment type="caution">
    <text evidence="6">The sequence shown here is derived from an EMBL/GenBank/DDBJ whole genome shotgun (WGS) entry which is preliminary data.</text>
</comment>
<evidence type="ECO:0000256" key="3">
    <source>
        <dbReference type="ARBA" id="ARBA00022989"/>
    </source>
</evidence>
<comment type="subcellular location">
    <subcellularLocation>
        <location evidence="1">Membrane</location>
        <topology evidence="1">Multi-pass membrane protein</topology>
    </subcellularLocation>
</comment>
<feature type="transmembrane region" description="Helical" evidence="5">
    <location>
        <begin position="433"/>
        <end position="453"/>
    </location>
</feature>
<keyword evidence="7" id="KW-1185">Reference proteome</keyword>
<evidence type="ECO:0000256" key="2">
    <source>
        <dbReference type="ARBA" id="ARBA00022692"/>
    </source>
</evidence>
<keyword evidence="2 5" id="KW-0812">Transmembrane</keyword>
<dbReference type="Proteomes" id="UP000714420">
    <property type="component" value="Unassembled WGS sequence"/>
</dbReference>
<keyword evidence="4 5" id="KW-0472">Membrane</keyword>
<proteinExistence type="predicted"/>
<evidence type="ECO:0008006" key="8">
    <source>
        <dbReference type="Google" id="ProtNLM"/>
    </source>
</evidence>
<organism evidence="6 7">
    <name type="scientific">Xylanibacter muris</name>
    <dbReference type="NCBI Taxonomy" id="2736290"/>
    <lineage>
        <taxon>Bacteria</taxon>
        <taxon>Pseudomonadati</taxon>
        <taxon>Bacteroidota</taxon>
        <taxon>Bacteroidia</taxon>
        <taxon>Bacteroidales</taxon>
        <taxon>Prevotellaceae</taxon>
        <taxon>Xylanibacter</taxon>
    </lineage>
</organism>
<feature type="transmembrane region" description="Helical" evidence="5">
    <location>
        <begin position="465"/>
        <end position="484"/>
    </location>
</feature>
<dbReference type="InterPro" id="IPR045863">
    <property type="entry name" value="CorA_TM1_TM2"/>
</dbReference>
<keyword evidence="3 5" id="KW-1133">Transmembrane helix</keyword>
<dbReference type="SUPFAM" id="SSF144083">
    <property type="entry name" value="Magnesium transport protein CorA, transmembrane region"/>
    <property type="match status" value="1"/>
</dbReference>
<evidence type="ECO:0000313" key="6">
    <source>
        <dbReference type="EMBL" id="NPD92732.1"/>
    </source>
</evidence>